<dbReference type="SUPFAM" id="SSF55831">
    <property type="entry name" value="Thymidylate synthase/dCMP hydroxymethylase"/>
    <property type="match status" value="2"/>
</dbReference>
<dbReference type="InterPro" id="IPR036926">
    <property type="entry name" value="Thymidate_synth/dCMP_Mease_sf"/>
</dbReference>
<sequence>MNNLDKKYQALLQDILDNGVRKKDRTGTGTLSVFGRHIRHKMSEGFPLLTTKKMYFKGIVTELLWFLRGDTNIKYLVDNDCHIWDGDAYKNYCKSHTSPPSNPGGPLLSDNLISVRPIQYSQEEFVDKIKTDDEFAKKWGNLGPVYGKQWRNWCGYEMVPAGWNHGAVTHFKEISKCDQLANSINLLKIDPDSRRNRVSSWNVGELNKMTLPPCHTDFQFYTRKLSLGERREWCKNNGVVLEHLEAGLENEEDDMRACGVPIRAISLMWNQRSVDTFLGLPFNIASYGLLLEIIAKEVNMVPDELIGNLGDTHLYLNHIEQAKEQIGRELTIEERIDLASKKYNTFDIMDFGIPFTCTHEDIDKMYPVERQTREPYPLPKLVINDEFWNPDAILIEQINHIEISDFILENYQSHPTIKAPLSN</sequence>
<feature type="domain" description="Thymidylate synthase/dCMP hydroxymethylase" evidence="5">
    <location>
        <begin position="6"/>
        <end position="353"/>
    </location>
</feature>
<dbReference type="HAMAP" id="MF_00008">
    <property type="entry name" value="Thymidy_synth_bact"/>
    <property type="match status" value="1"/>
</dbReference>
<dbReference type="GO" id="GO:0004799">
    <property type="term" value="F:thymidylate synthase activity"/>
    <property type="evidence" value="ECO:0007669"/>
    <property type="project" value="UniProtKB-EC"/>
</dbReference>
<evidence type="ECO:0000256" key="2">
    <source>
        <dbReference type="ARBA" id="ARBA00011947"/>
    </source>
</evidence>
<gene>
    <name evidence="6" type="ORF">UFOVP699_112</name>
</gene>
<comment type="similarity">
    <text evidence="1">Belongs to the thymidylate synthase family.</text>
</comment>
<evidence type="ECO:0000256" key="1">
    <source>
        <dbReference type="ARBA" id="ARBA00009972"/>
    </source>
</evidence>
<proteinExistence type="inferred from homology"/>
<accession>A0A6J5NNS5</accession>
<evidence type="ECO:0000259" key="5">
    <source>
        <dbReference type="Pfam" id="PF00303"/>
    </source>
</evidence>
<evidence type="ECO:0000256" key="3">
    <source>
        <dbReference type="ARBA" id="ARBA00022603"/>
    </source>
</evidence>
<dbReference type="EMBL" id="LR796670">
    <property type="protein sequence ID" value="CAB4159376.1"/>
    <property type="molecule type" value="Genomic_DNA"/>
</dbReference>
<dbReference type="GO" id="GO:0032259">
    <property type="term" value="P:methylation"/>
    <property type="evidence" value="ECO:0007669"/>
    <property type="project" value="UniProtKB-KW"/>
</dbReference>
<dbReference type="InterPro" id="IPR023451">
    <property type="entry name" value="Thymidate_synth/dCMP_Mease_dom"/>
</dbReference>
<evidence type="ECO:0000256" key="4">
    <source>
        <dbReference type="ARBA" id="ARBA00022679"/>
    </source>
</evidence>
<dbReference type="PANTHER" id="PTHR11548">
    <property type="entry name" value="THYMIDYLATE SYNTHASE 1"/>
    <property type="match status" value="1"/>
</dbReference>
<organism evidence="6">
    <name type="scientific">uncultured Caudovirales phage</name>
    <dbReference type="NCBI Taxonomy" id="2100421"/>
    <lineage>
        <taxon>Viruses</taxon>
        <taxon>Duplodnaviria</taxon>
        <taxon>Heunggongvirae</taxon>
        <taxon>Uroviricota</taxon>
        <taxon>Caudoviricetes</taxon>
        <taxon>Peduoviridae</taxon>
        <taxon>Maltschvirus</taxon>
        <taxon>Maltschvirus maltsch</taxon>
    </lineage>
</organism>
<dbReference type="InterPro" id="IPR000398">
    <property type="entry name" value="Thymidylate_synthase"/>
</dbReference>
<evidence type="ECO:0000313" key="6">
    <source>
        <dbReference type="EMBL" id="CAB4159376.1"/>
    </source>
</evidence>
<protein>
    <recommendedName>
        <fullName evidence="2">thymidylate synthase</fullName>
        <ecNumber evidence="2">2.1.1.45</ecNumber>
    </recommendedName>
</protein>
<dbReference type="GO" id="GO:0006231">
    <property type="term" value="P:dTMP biosynthetic process"/>
    <property type="evidence" value="ECO:0007669"/>
    <property type="project" value="InterPro"/>
</dbReference>
<dbReference type="PANTHER" id="PTHR11548:SF9">
    <property type="entry name" value="THYMIDYLATE SYNTHASE"/>
    <property type="match status" value="1"/>
</dbReference>
<dbReference type="Pfam" id="PF00303">
    <property type="entry name" value="Thymidylat_synt"/>
    <property type="match status" value="1"/>
</dbReference>
<dbReference type="EC" id="2.1.1.45" evidence="2"/>
<keyword evidence="4" id="KW-0808">Transferase</keyword>
<dbReference type="InterPro" id="IPR045097">
    <property type="entry name" value="Thymidate_synth/dCMP_Mease"/>
</dbReference>
<dbReference type="Gene3D" id="3.30.572.10">
    <property type="entry name" value="Thymidylate synthase/dCMP hydroxymethylase domain"/>
    <property type="match status" value="2"/>
</dbReference>
<dbReference type="CDD" id="cd00351">
    <property type="entry name" value="TS_Pyrimidine_HMase"/>
    <property type="match status" value="1"/>
</dbReference>
<name>A0A6J5NNS5_9CAUD</name>
<reference evidence="6" key="1">
    <citation type="submission" date="2020-04" db="EMBL/GenBank/DDBJ databases">
        <authorList>
            <person name="Chiriac C."/>
            <person name="Salcher M."/>
            <person name="Ghai R."/>
            <person name="Kavagutti S V."/>
        </authorList>
    </citation>
    <scope>NUCLEOTIDE SEQUENCE</scope>
</reference>
<dbReference type="NCBIfam" id="TIGR03284">
    <property type="entry name" value="thym_sym"/>
    <property type="match status" value="1"/>
</dbReference>
<keyword evidence="3" id="KW-0489">Methyltransferase</keyword>